<comment type="caution">
    <text evidence="2">The sequence shown here is derived from an EMBL/GenBank/DDBJ whole genome shotgun (WGS) entry which is preliminary data.</text>
</comment>
<dbReference type="RefSeq" id="WP_133473244.1">
    <property type="nucleotide sequence ID" value="NZ_SNWP01000010.1"/>
</dbReference>
<organism evidence="2 3">
    <name type="scientific">Sediminibacterium goheungense</name>
    <dbReference type="NCBI Taxonomy" id="1086393"/>
    <lineage>
        <taxon>Bacteria</taxon>
        <taxon>Pseudomonadati</taxon>
        <taxon>Bacteroidota</taxon>
        <taxon>Chitinophagia</taxon>
        <taxon>Chitinophagales</taxon>
        <taxon>Chitinophagaceae</taxon>
        <taxon>Sediminibacterium</taxon>
    </lineage>
</organism>
<evidence type="ECO:0000313" key="3">
    <source>
        <dbReference type="Proteomes" id="UP000295741"/>
    </source>
</evidence>
<evidence type="ECO:0008006" key="4">
    <source>
        <dbReference type="Google" id="ProtNLM"/>
    </source>
</evidence>
<proteinExistence type="predicted"/>
<sequence>MMKTLITCLCFLICLTKIGAQSYQSTYGSAFAGSTSIKNNPASSVNSAYKWDLTLFTAQARISTNSLFMRKDSAFLNGGSLARFLHNNVDISLLNFLYKPNNKHAFAFNLRVRSYNHARTAPIFASDSIYSIHDFIVQNRTTPYLEGFVTHSGWLQGDFNYSRILSETHNSRLTGGVTLQVMKNISAAYGRVSKMSYLESKTSTDTLYTFVTGGGAFGYSSNYDETSSGTSSTGKDFLKNTITNFGLSLGVEYLLYAEAPTAYQQNNAINYQWKIGAALMDLGASRYKSSAFSSQFRNVDPGITDMTMDQKFTNIQNGQDLRDSLATVFNNADSVGGKFKIGSPTRLVINVDRSFGNNLYVNADLSINLHGTSGYKRLLTREINLLTITPRWETINWGFYLPIQYNSQGQFHIGAAFKAGPLVLGIHNIQWAKQIKNLSGGGYLMLSIHPFNKKKVVSKLDCPE</sequence>
<name>A0A4R6J0A6_9BACT</name>
<dbReference type="EMBL" id="SNWP01000010">
    <property type="protein sequence ID" value="TDO28610.1"/>
    <property type="molecule type" value="Genomic_DNA"/>
</dbReference>
<keyword evidence="3" id="KW-1185">Reference proteome</keyword>
<keyword evidence="1" id="KW-0732">Signal</keyword>
<accession>A0A4R6J0A6</accession>
<feature type="signal peptide" evidence="1">
    <location>
        <begin position="1"/>
        <end position="22"/>
    </location>
</feature>
<evidence type="ECO:0000256" key="1">
    <source>
        <dbReference type="SAM" id="SignalP"/>
    </source>
</evidence>
<dbReference type="Proteomes" id="UP000295741">
    <property type="component" value="Unassembled WGS sequence"/>
</dbReference>
<reference evidence="2 3" key="1">
    <citation type="submission" date="2019-03" db="EMBL/GenBank/DDBJ databases">
        <title>Genomic Encyclopedia of Archaeal and Bacterial Type Strains, Phase II (KMG-II): from individual species to whole genera.</title>
        <authorList>
            <person name="Goeker M."/>
        </authorList>
    </citation>
    <scope>NUCLEOTIDE SEQUENCE [LARGE SCALE GENOMIC DNA]</scope>
    <source>
        <strain evidence="2 3">DSM 28323</strain>
    </source>
</reference>
<evidence type="ECO:0000313" key="2">
    <source>
        <dbReference type="EMBL" id="TDO28610.1"/>
    </source>
</evidence>
<protein>
    <recommendedName>
        <fullName evidence="4">DUF5723 domain-containing protein</fullName>
    </recommendedName>
</protein>
<dbReference type="OrthoDB" id="9805336at2"/>
<feature type="chain" id="PRO_5020677581" description="DUF5723 domain-containing protein" evidence="1">
    <location>
        <begin position="23"/>
        <end position="464"/>
    </location>
</feature>
<dbReference type="AlphaFoldDB" id="A0A4R6J0A6"/>
<gene>
    <name evidence="2" type="ORF">BC659_0686</name>
</gene>